<dbReference type="Proteomes" id="UP000825729">
    <property type="component" value="Unassembled WGS sequence"/>
</dbReference>
<name>A0AAV7EYR9_ARIFI</name>
<keyword evidence="2" id="KW-1185">Reference proteome</keyword>
<protein>
    <submittedName>
        <fullName evidence="1">Uncharacterized protein</fullName>
    </submittedName>
</protein>
<proteinExistence type="predicted"/>
<dbReference type="AlphaFoldDB" id="A0AAV7EYR9"/>
<reference evidence="1 2" key="1">
    <citation type="submission" date="2021-07" db="EMBL/GenBank/DDBJ databases">
        <title>The Aristolochia fimbriata genome: insights into angiosperm evolution, floral development and chemical biosynthesis.</title>
        <authorList>
            <person name="Jiao Y."/>
        </authorList>
    </citation>
    <scope>NUCLEOTIDE SEQUENCE [LARGE SCALE GENOMIC DNA]</scope>
    <source>
        <strain evidence="1">IBCAS-2021</strain>
        <tissue evidence="1">Leaf</tissue>
    </source>
</reference>
<comment type="caution">
    <text evidence="1">The sequence shown here is derived from an EMBL/GenBank/DDBJ whole genome shotgun (WGS) entry which is preliminary data.</text>
</comment>
<dbReference type="EMBL" id="JAINDJ010000003">
    <property type="protein sequence ID" value="KAG9453634.1"/>
    <property type="molecule type" value="Genomic_DNA"/>
</dbReference>
<gene>
    <name evidence="1" type="ORF">H6P81_006538</name>
</gene>
<organism evidence="1 2">
    <name type="scientific">Aristolochia fimbriata</name>
    <name type="common">White veined hardy Dutchman's pipe vine</name>
    <dbReference type="NCBI Taxonomy" id="158543"/>
    <lineage>
        <taxon>Eukaryota</taxon>
        <taxon>Viridiplantae</taxon>
        <taxon>Streptophyta</taxon>
        <taxon>Embryophyta</taxon>
        <taxon>Tracheophyta</taxon>
        <taxon>Spermatophyta</taxon>
        <taxon>Magnoliopsida</taxon>
        <taxon>Magnoliidae</taxon>
        <taxon>Piperales</taxon>
        <taxon>Aristolochiaceae</taxon>
        <taxon>Aristolochia</taxon>
    </lineage>
</organism>
<sequence>MAAASSSPAQQKYLLSVNHGVRKSRWPPVNRLASRSSMSSSGFRTTSPPKVMVTYGIPERRREEDFWWVRAIREGERDGDEVHLQGLVAGEAGLRGKREIFGRGCKFWSFELKLVTERVKREGDHEWENRFLFLMAPDSKSM</sequence>
<evidence type="ECO:0000313" key="1">
    <source>
        <dbReference type="EMBL" id="KAG9453634.1"/>
    </source>
</evidence>
<evidence type="ECO:0000313" key="2">
    <source>
        <dbReference type="Proteomes" id="UP000825729"/>
    </source>
</evidence>
<accession>A0AAV7EYR9</accession>